<dbReference type="EMBL" id="FOJG01000001">
    <property type="protein sequence ID" value="SEW29431.1"/>
    <property type="molecule type" value="Genomic_DNA"/>
</dbReference>
<protein>
    <submittedName>
        <fullName evidence="1">Uncharacterized protein</fullName>
    </submittedName>
</protein>
<organism evidence="1 2">
    <name type="scientific">Chitinophaga arvensicola</name>
    <dbReference type="NCBI Taxonomy" id="29529"/>
    <lineage>
        <taxon>Bacteria</taxon>
        <taxon>Pseudomonadati</taxon>
        <taxon>Bacteroidota</taxon>
        <taxon>Chitinophagia</taxon>
        <taxon>Chitinophagales</taxon>
        <taxon>Chitinophagaceae</taxon>
        <taxon>Chitinophaga</taxon>
    </lineage>
</organism>
<keyword evidence="2" id="KW-1185">Reference proteome</keyword>
<evidence type="ECO:0000313" key="1">
    <source>
        <dbReference type="EMBL" id="SEW29431.1"/>
    </source>
</evidence>
<dbReference type="AlphaFoldDB" id="A0A1I0QPQ6"/>
<dbReference type="Proteomes" id="UP000199310">
    <property type="component" value="Unassembled WGS sequence"/>
</dbReference>
<accession>A0A1I0QPQ6</accession>
<dbReference type="STRING" id="29529.SAMN04488122_1634"/>
<reference evidence="2" key="1">
    <citation type="submission" date="2016-10" db="EMBL/GenBank/DDBJ databases">
        <authorList>
            <person name="Varghese N."/>
            <person name="Submissions S."/>
        </authorList>
    </citation>
    <scope>NUCLEOTIDE SEQUENCE [LARGE SCALE GENOMIC DNA]</scope>
    <source>
        <strain evidence="2">DSM 3695</strain>
    </source>
</reference>
<evidence type="ECO:0000313" key="2">
    <source>
        <dbReference type="Proteomes" id="UP000199310"/>
    </source>
</evidence>
<sequence length="44" mass="5307">MHIFNLTGFKVYKYFHLSSNFEGLINENNIARKICIFIYDIYLC</sequence>
<name>A0A1I0QPQ6_9BACT</name>
<proteinExistence type="predicted"/>
<gene>
    <name evidence="1" type="ORF">SAMN04488122_1634</name>
</gene>